<protein>
    <submittedName>
        <fullName evidence="3">Alpha/beta hydrolase</fullName>
    </submittedName>
</protein>
<dbReference type="RefSeq" id="WP_102643405.1">
    <property type="nucleotide sequence ID" value="NZ_PNYA01000001.1"/>
</dbReference>
<sequence>MTHDSIPTSDADTCARFHSETFWTQFRHGTASVDGVRLHYVEGGQGEPVLLLPGWPQSWYVWRYVMPLLAAAGRRVIAVDPRGMGDSDRPADGYDLRTVAAELHGLIGALGLAGTGGIDVVGHDIGTWIAYALAADWPTDARRLAVFDAALPGVSVPPPGGIPSEQANVKSWHFGFNRLDDLPELLLQGRERAFLTWLFRAKAVRPWTIDSADLDEYVRVNEAPGATRAALSYYRYGFSAAGLEQNRARGARKLTMPVLAYGADGGVGGALLATMRLVADEVEGGIFDNCGHYMPEEAPQAVVAQLTRFFAVPPL</sequence>
<dbReference type="PRINTS" id="PR00412">
    <property type="entry name" value="EPOXHYDRLASE"/>
</dbReference>
<dbReference type="InterPro" id="IPR029058">
    <property type="entry name" value="AB_hydrolase_fold"/>
</dbReference>
<gene>
    <name evidence="3" type="ORF">C0Z18_00475</name>
</gene>
<dbReference type="GO" id="GO:0016787">
    <property type="term" value="F:hydrolase activity"/>
    <property type="evidence" value="ECO:0007669"/>
    <property type="project" value="UniProtKB-KW"/>
</dbReference>
<dbReference type="Gene3D" id="3.40.50.1820">
    <property type="entry name" value="alpha/beta hydrolase"/>
    <property type="match status" value="1"/>
</dbReference>
<dbReference type="PANTHER" id="PTHR43329">
    <property type="entry name" value="EPOXIDE HYDROLASE"/>
    <property type="match status" value="1"/>
</dbReference>
<dbReference type="SUPFAM" id="SSF53474">
    <property type="entry name" value="alpha/beta-Hydrolases"/>
    <property type="match status" value="1"/>
</dbReference>
<feature type="domain" description="AB hydrolase-1" evidence="2">
    <location>
        <begin position="49"/>
        <end position="304"/>
    </location>
</feature>
<name>A0A2N7W2S7_9BURK</name>
<keyword evidence="1 3" id="KW-0378">Hydrolase</keyword>
<organism evidence="3 4">
    <name type="scientific">Trinickia dabaoshanensis</name>
    <dbReference type="NCBI Taxonomy" id="564714"/>
    <lineage>
        <taxon>Bacteria</taxon>
        <taxon>Pseudomonadati</taxon>
        <taxon>Pseudomonadota</taxon>
        <taxon>Betaproteobacteria</taxon>
        <taxon>Burkholderiales</taxon>
        <taxon>Burkholderiaceae</taxon>
        <taxon>Trinickia</taxon>
    </lineage>
</organism>
<dbReference type="Pfam" id="PF12697">
    <property type="entry name" value="Abhydrolase_6"/>
    <property type="match status" value="1"/>
</dbReference>
<reference evidence="3 4" key="1">
    <citation type="submission" date="2018-01" db="EMBL/GenBank/DDBJ databases">
        <title>Whole genome analyses suggest that Burkholderia sensu lato contains two further novel genera in the rhizoxinica-symbiotica group Mycetohabitans gen. nov., and Trinickia gen. nov.: implications for the evolution of diazotrophy and nodulation in the Burkholderiaceae.</title>
        <authorList>
            <person name="Estrada-de los Santos P."/>
            <person name="Palmer M."/>
            <person name="Chavez-Ramirez B."/>
            <person name="Beukes C."/>
            <person name="Steenkamp E.T."/>
            <person name="Hirsch A.M."/>
            <person name="Manyaka P."/>
            <person name="Maluk M."/>
            <person name="Lafos M."/>
            <person name="Crook M."/>
            <person name="Gross E."/>
            <person name="Simon M.F."/>
            <person name="Bueno dos Reis Junior F."/>
            <person name="Poole P.S."/>
            <person name="Venter S.N."/>
            <person name="James E.K."/>
        </authorList>
    </citation>
    <scope>NUCLEOTIDE SEQUENCE [LARGE SCALE GENOMIC DNA]</scope>
    <source>
        <strain evidence="3 4">GIMN1.004</strain>
    </source>
</reference>
<proteinExistence type="predicted"/>
<dbReference type="Proteomes" id="UP000235616">
    <property type="component" value="Unassembled WGS sequence"/>
</dbReference>
<dbReference type="InterPro" id="IPR000639">
    <property type="entry name" value="Epox_hydrolase-like"/>
</dbReference>
<evidence type="ECO:0000313" key="3">
    <source>
        <dbReference type="EMBL" id="PMS23695.1"/>
    </source>
</evidence>
<evidence type="ECO:0000313" key="4">
    <source>
        <dbReference type="Proteomes" id="UP000235616"/>
    </source>
</evidence>
<evidence type="ECO:0000256" key="1">
    <source>
        <dbReference type="ARBA" id="ARBA00022801"/>
    </source>
</evidence>
<dbReference type="InterPro" id="IPR000073">
    <property type="entry name" value="AB_hydrolase_1"/>
</dbReference>
<evidence type="ECO:0000259" key="2">
    <source>
        <dbReference type="Pfam" id="PF12697"/>
    </source>
</evidence>
<dbReference type="EMBL" id="PNYA01000001">
    <property type="protein sequence ID" value="PMS23695.1"/>
    <property type="molecule type" value="Genomic_DNA"/>
</dbReference>
<accession>A0A2N7W2S7</accession>
<dbReference type="OrthoDB" id="9780765at2"/>
<dbReference type="AlphaFoldDB" id="A0A2N7W2S7"/>
<comment type="caution">
    <text evidence="3">The sequence shown here is derived from an EMBL/GenBank/DDBJ whole genome shotgun (WGS) entry which is preliminary data.</text>
</comment>
<keyword evidence="4" id="KW-1185">Reference proteome</keyword>